<keyword evidence="3" id="KW-1185">Reference proteome</keyword>
<protein>
    <recommendedName>
        <fullName evidence="1">DUF6455 domain-containing protein</fullName>
    </recommendedName>
</protein>
<sequence>MTSVQPYPVVSNLIERIGDWLIQRRQLNELSALDSGEFKRMAHELGLAPSDLDTIVRRGVNGAEELPQMLRALGFDEAAIAKIRPPDMMEMRHACAGCAHKRACGADLAAKTAAANYENYCANANDITLLARAVE</sequence>
<evidence type="ECO:0000313" key="3">
    <source>
        <dbReference type="Proteomes" id="UP000076574"/>
    </source>
</evidence>
<reference evidence="2 3" key="1">
    <citation type="submission" date="2016-03" db="EMBL/GenBank/DDBJ databases">
        <title>Microsymbionts genomes from the relict species Vavilovia formosa (Stev.) Fed.</title>
        <authorList>
            <person name="Kopat V."/>
            <person name="Chirak E."/>
            <person name="Kimeklis A."/>
            <person name="Andronov E."/>
        </authorList>
    </citation>
    <scope>NUCLEOTIDE SEQUENCE [LARGE SCALE GENOMIC DNA]</scope>
    <source>
        <strain evidence="2 3">Vaf07</strain>
    </source>
</reference>
<dbReference type="RefSeq" id="WP_068733344.1">
    <property type="nucleotide sequence ID" value="NZ_LVYV01000012.1"/>
</dbReference>
<gene>
    <name evidence="2" type="ORF">A4A58_07355</name>
</gene>
<comment type="caution">
    <text evidence="2">The sequence shown here is derived from an EMBL/GenBank/DDBJ whole genome shotgun (WGS) entry which is preliminary data.</text>
</comment>
<dbReference type="Pfam" id="PF20056">
    <property type="entry name" value="DUF6455"/>
    <property type="match status" value="1"/>
</dbReference>
<organism evidence="2 3">
    <name type="scientific">Tardiphaga robiniae</name>
    <dbReference type="NCBI Taxonomy" id="943830"/>
    <lineage>
        <taxon>Bacteria</taxon>
        <taxon>Pseudomonadati</taxon>
        <taxon>Pseudomonadota</taxon>
        <taxon>Alphaproteobacteria</taxon>
        <taxon>Hyphomicrobiales</taxon>
        <taxon>Nitrobacteraceae</taxon>
        <taxon>Tardiphaga</taxon>
    </lineage>
</organism>
<dbReference type="EMBL" id="LVYV01000012">
    <property type="protein sequence ID" value="KZD23194.1"/>
    <property type="molecule type" value="Genomic_DNA"/>
</dbReference>
<dbReference type="Proteomes" id="UP000076574">
    <property type="component" value="Unassembled WGS sequence"/>
</dbReference>
<name>A0A161QPN3_9BRAD</name>
<feature type="domain" description="DUF6455" evidence="1">
    <location>
        <begin position="68"/>
        <end position="130"/>
    </location>
</feature>
<dbReference type="AlphaFoldDB" id="A0A161QPN3"/>
<dbReference type="InterPro" id="IPR045601">
    <property type="entry name" value="DUF6455"/>
</dbReference>
<accession>A0A161QPN3</accession>
<proteinExistence type="predicted"/>
<evidence type="ECO:0000259" key="1">
    <source>
        <dbReference type="Pfam" id="PF20056"/>
    </source>
</evidence>
<dbReference type="OrthoDB" id="7307423at2"/>
<evidence type="ECO:0000313" key="2">
    <source>
        <dbReference type="EMBL" id="KZD23194.1"/>
    </source>
</evidence>